<evidence type="ECO:0000313" key="2">
    <source>
        <dbReference type="EMBL" id="OQE16683.1"/>
    </source>
</evidence>
<accession>A0A1V6SSY1</accession>
<gene>
    <name evidence="2" type="ORF">PENSTE_c023G08548</name>
</gene>
<dbReference type="EMBL" id="MLKD01000023">
    <property type="protein sequence ID" value="OQE16683.1"/>
    <property type="molecule type" value="Genomic_DNA"/>
</dbReference>
<sequence length="94" mass="10239">MDDMFKKGDIPSPWEARESATDFNRNPGSDSTTGQGSHVSPPTQSWNNGQLSLYRVGQAIPRIHQGDDVEIAPGDYAAFVFTLPFGKARKDSGL</sequence>
<evidence type="ECO:0000256" key="1">
    <source>
        <dbReference type="SAM" id="MobiDB-lite"/>
    </source>
</evidence>
<dbReference type="Proteomes" id="UP000191285">
    <property type="component" value="Unassembled WGS sequence"/>
</dbReference>
<evidence type="ECO:0000313" key="3">
    <source>
        <dbReference type="Proteomes" id="UP000191285"/>
    </source>
</evidence>
<name>A0A1V6SSY1_9EURO</name>
<feature type="compositionally biased region" description="Basic and acidic residues" evidence="1">
    <location>
        <begin position="1"/>
        <end position="20"/>
    </location>
</feature>
<reference evidence="3" key="1">
    <citation type="journal article" date="2017" name="Nat. Microbiol.">
        <title>Global analysis of biosynthetic gene clusters reveals vast potential of secondary metabolite production in Penicillium species.</title>
        <authorList>
            <person name="Nielsen J.C."/>
            <person name="Grijseels S."/>
            <person name="Prigent S."/>
            <person name="Ji B."/>
            <person name="Dainat J."/>
            <person name="Nielsen K.F."/>
            <person name="Frisvad J.C."/>
            <person name="Workman M."/>
            <person name="Nielsen J."/>
        </authorList>
    </citation>
    <scope>NUCLEOTIDE SEQUENCE [LARGE SCALE GENOMIC DNA]</scope>
    <source>
        <strain evidence="3">IBT 24891</strain>
    </source>
</reference>
<proteinExistence type="predicted"/>
<comment type="caution">
    <text evidence="2">The sequence shown here is derived from an EMBL/GenBank/DDBJ whole genome shotgun (WGS) entry which is preliminary data.</text>
</comment>
<feature type="compositionally biased region" description="Polar residues" evidence="1">
    <location>
        <begin position="21"/>
        <end position="48"/>
    </location>
</feature>
<organism evidence="2 3">
    <name type="scientific">Penicillium steckii</name>
    <dbReference type="NCBI Taxonomy" id="303698"/>
    <lineage>
        <taxon>Eukaryota</taxon>
        <taxon>Fungi</taxon>
        <taxon>Dikarya</taxon>
        <taxon>Ascomycota</taxon>
        <taxon>Pezizomycotina</taxon>
        <taxon>Eurotiomycetes</taxon>
        <taxon>Eurotiomycetidae</taxon>
        <taxon>Eurotiales</taxon>
        <taxon>Aspergillaceae</taxon>
        <taxon>Penicillium</taxon>
    </lineage>
</organism>
<feature type="region of interest" description="Disordered" evidence="1">
    <location>
        <begin position="1"/>
        <end position="48"/>
    </location>
</feature>
<keyword evidence="3" id="KW-1185">Reference proteome</keyword>
<protein>
    <submittedName>
        <fullName evidence="2">Uncharacterized protein</fullName>
    </submittedName>
</protein>
<dbReference type="AlphaFoldDB" id="A0A1V6SSY1"/>